<evidence type="ECO:0000313" key="2">
    <source>
        <dbReference type="EMBL" id="MBP1044228.1"/>
    </source>
</evidence>
<comment type="caution">
    <text evidence="2">The sequence shown here is derived from an EMBL/GenBank/DDBJ whole genome shotgun (WGS) entry which is preliminary data.</text>
</comment>
<keyword evidence="3" id="KW-1185">Reference proteome</keyword>
<dbReference type="RefSeq" id="WP_209532537.1">
    <property type="nucleotide sequence ID" value="NZ_JAEEGA010000024.1"/>
</dbReference>
<evidence type="ECO:0000313" key="3">
    <source>
        <dbReference type="Proteomes" id="UP000674938"/>
    </source>
</evidence>
<name>A0A940PJW4_9ENTE</name>
<dbReference type="EMBL" id="JAEEGA010000024">
    <property type="protein sequence ID" value="MBP1044228.1"/>
    <property type="molecule type" value="Genomic_DNA"/>
</dbReference>
<accession>A0A940PJW4</accession>
<reference evidence="2" key="1">
    <citation type="submission" date="2020-12" db="EMBL/GenBank/DDBJ databases">
        <title>Vagococcus allomyrinae sp. nov. and Enterococcus lavae sp. nov., isolated from the larvae of Allomyrina dichotoma.</title>
        <authorList>
            <person name="Lee S.D."/>
        </authorList>
    </citation>
    <scope>NUCLEOTIDE SEQUENCE</scope>
    <source>
        <strain evidence="2">BWB3-3</strain>
    </source>
</reference>
<dbReference type="AlphaFoldDB" id="A0A940PJW4"/>
<evidence type="ECO:0000256" key="1">
    <source>
        <dbReference type="SAM" id="Coils"/>
    </source>
</evidence>
<feature type="coiled-coil region" evidence="1">
    <location>
        <begin position="20"/>
        <end position="47"/>
    </location>
</feature>
<organism evidence="2 3">
    <name type="scientific">Vagococcus allomyrinae</name>
    <dbReference type="NCBI Taxonomy" id="2794353"/>
    <lineage>
        <taxon>Bacteria</taxon>
        <taxon>Bacillati</taxon>
        <taxon>Bacillota</taxon>
        <taxon>Bacilli</taxon>
        <taxon>Lactobacillales</taxon>
        <taxon>Enterococcaceae</taxon>
        <taxon>Vagococcus</taxon>
    </lineage>
</organism>
<sequence>MTTSLKETGNDLKETMDMMIMSFQEVLKEKNCRLAEMEQALMAEQQMTIEANQQISQLKEVLKRGSSTSEKIGFSNR</sequence>
<protein>
    <submittedName>
        <fullName evidence="2">Uncharacterized protein</fullName>
    </submittedName>
</protein>
<gene>
    <name evidence="2" type="ORF">I6N95_24775</name>
</gene>
<dbReference type="Proteomes" id="UP000674938">
    <property type="component" value="Unassembled WGS sequence"/>
</dbReference>
<proteinExistence type="predicted"/>
<keyword evidence="1" id="KW-0175">Coiled coil</keyword>